<gene>
    <name evidence="8" type="primary">GPX2</name>
    <name evidence="8" type="ORF">QC764_208460</name>
</gene>
<keyword evidence="9" id="KW-1185">Reference proteome</keyword>
<comment type="caution">
    <text evidence="8">The sequence shown here is derived from an EMBL/GenBank/DDBJ whole genome shotgun (WGS) entry which is preliminary data.</text>
</comment>
<protein>
    <recommendedName>
        <fullName evidence="7">Glutathione peroxidase</fullName>
    </recommendedName>
</protein>
<keyword evidence="4 7" id="KW-0560">Oxidoreductase</keyword>
<evidence type="ECO:0000256" key="7">
    <source>
        <dbReference type="RuleBase" id="RU000499"/>
    </source>
</evidence>
<comment type="similarity">
    <text evidence="1 7">Belongs to the glutathione peroxidase family.</text>
</comment>
<dbReference type="SUPFAM" id="SSF52833">
    <property type="entry name" value="Thioredoxin-like"/>
    <property type="match status" value="1"/>
</dbReference>
<dbReference type="InterPro" id="IPR036249">
    <property type="entry name" value="Thioredoxin-like_sf"/>
</dbReference>
<dbReference type="PANTHER" id="PTHR11592">
    <property type="entry name" value="GLUTATHIONE PEROXIDASE"/>
    <property type="match status" value="1"/>
</dbReference>
<dbReference type="PROSITE" id="PS51355">
    <property type="entry name" value="GLUTATHIONE_PEROXID_3"/>
    <property type="match status" value="1"/>
</dbReference>
<name>A0ABR0IIC7_9PEZI</name>
<evidence type="ECO:0000256" key="1">
    <source>
        <dbReference type="ARBA" id="ARBA00006926"/>
    </source>
</evidence>
<dbReference type="PRINTS" id="PR01011">
    <property type="entry name" value="GLUTPROXDASE"/>
</dbReference>
<dbReference type="InterPro" id="IPR000889">
    <property type="entry name" value="Glutathione_peroxidase"/>
</dbReference>
<dbReference type="GeneID" id="87965419"/>
<evidence type="ECO:0000313" key="9">
    <source>
        <dbReference type="Proteomes" id="UP001323617"/>
    </source>
</evidence>
<sequence>MFLLTSRRTTSHILSLSKAIEPILSVSHPTHRLPLPYHLNRSVQPNKYFGKMASAATIYDFKPLDSMSPPPPSPRKGQEYPLSNFKDKVILIVNVASKCGFTSQYAGLEELYKNITAKHPDQFVILGFPCNQFGGQEPDAEAEIVAFCERNFGVTFPIMQKIEVNGDNAHPLFEWLKEQKSGLLGLKRIKWNFEKFLIGKDGQVKGRWASVTGPASLEKEILAELEK</sequence>
<dbReference type="GO" id="GO:0004602">
    <property type="term" value="F:glutathione peroxidase activity"/>
    <property type="evidence" value="ECO:0007669"/>
    <property type="project" value="UniProtKB-EC"/>
</dbReference>
<proteinExistence type="inferred from homology"/>
<evidence type="ECO:0000256" key="6">
    <source>
        <dbReference type="ARBA" id="ARBA00049091"/>
    </source>
</evidence>
<dbReference type="InterPro" id="IPR029760">
    <property type="entry name" value="GPX_CS"/>
</dbReference>
<keyword evidence="5" id="KW-0676">Redox-active center</keyword>
<dbReference type="PANTHER" id="PTHR11592:SF78">
    <property type="entry name" value="GLUTATHIONE PEROXIDASE"/>
    <property type="match status" value="1"/>
</dbReference>
<dbReference type="EMBL" id="JAFFHC010000002">
    <property type="protein sequence ID" value="KAK4679924.1"/>
    <property type="molecule type" value="Genomic_DNA"/>
</dbReference>
<keyword evidence="2 7" id="KW-0575">Peroxidase</keyword>
<accession>A0ABR0IIC7</accession>
<dbReference type="RefSeq" id="XP_062803394.1">
    <property type="nucleotide sequence ID" value="XM_062944554.1"/>
</dbReference>
<dbReference type="Gene3D" id="3.40.30.10">
    <property type="entry name" value="Glutaredoxin"/>
    <property type="match status" value="1"/>
</dbReference>
<dbReference type="CDD" id="cd00340">
    <property type="entry name" value="GSH_Peroxidase"/>
    <property type="match status" value="1"/>
</dbReference>
<dbReference type="InterPro" id="IPR029759">
    <property type="entry name" value="GPX_AS"/>
</dbReference>
<evidence type="ECO:0000313" key="8">
    <source>
        <dbReference type="EMBL" id="KAK4679924.1"/>
    </source>
</evidence>
<evidence type="ECO:0000256" key="3">
    <source>
        <dbReference type="ARBA" id="ARBA00022862"/>
    </source>
</evidence>
<comment type="catalytic activity">
    <reaction evidence="6">
        <text>a hydroperoxide + [thioredoxin]-dithiol = an alcohol + [thioredoxin]-disulfide + H2O</text>
        <dbReference type="Rhea" id="RHEA:62620"/>
        <dbReference type="Rhea" id="RHEA-COMP:10698"/>
        <dbReference type="Rhea" id="RHEA-COMP:10700"/>
        <dbReference type="ChEBI" id="CHEBI:15377"/>
        <dbReference type="ChEBI" id="CHEBI:29950"/>
        <dbReference type="ChEBI" id="CHEBI:30879"/>
        <dbReference type="ChEBI" id="CHEBI:35924"/>
        <dbReference type="ChEBI" id="CHEBI:50058"/>
        <dbReference type="EC" id="1.11.1.24"/>
    </reaction>
</comment>
<evidence type="ECO:0000256" key="5">
    <source>
        <dbReference type="ARBA" id="ARBA00023284"/>
    </source>
</evidence>
<dbReference type="PROSITE" id="PS00763">
    <property type="entry name" value="GLUTATHIONE_PEROXID_2"/>
    <property type="match status" value="1"/>
</dbReference>
<organism evidence="8 9">
    <name type="scientific">Podospora pseudoanserina</name>
    <dbReference type="NCBI Taxonomy" id="2609844"/>
    <lineage>
        <taxon>Eukaryota</taxon>
        <taxon>Fungi</taxon>
        <taxon>Dikarya</taxon>
        <taxon>Ascomycota</taxon>
        <taxon>Pezizomycotina</taxon>
        <taxon>Sordariomycetes</taxon>
        <taxon>Sordariomycetidae</taxon>
        <taxon>Sordariales</taxon>
        <taxon>Podosporaceae</taxon>
        <taxon>Podospora</taxon>
    </lineage>
</organism>
<dbReference type="Pfam" id="PF00255">
    <property type="entry name" value="GSHPx"/>
    <property type="match status" value="1"/>
</dbReference>
<evidence type="ECO:0000256" key="2">
    <source>
        <dbReference type="ARBA" id="ARBA00022559"/>
    </source>
</evidence>
<reference evidence="8 9" key="1">
    <citation type="journal article" date="2023" name="bioRxiv">
        <title>High-quality genome assemblies of four members of thePodospora anserinaspecies complex.</title>
        <authorList>
            <person name="Ament-Velasquez S.L."/>
            <person name="Vogan A.A."/>
            <person name="Wallerman O."/>
            <person name="Hartmann F."/>
            <person name="Gautier V."/>
            <person name="Silar P."/>
            <person name="Giraud T."/>
            <person name="Johannesson H."/>
        </authorList>
    </citation>
    <scope>NUCLEOTIDE SEQUENCE [LARGE SCALE GENOMIC DNA]</scope>
    <source>
        <strain evidence="8 9">CBS 124.78</strain>
    </source>
</reference>
<keyword evidence="3" id="KW-0049">Antioxidant</keyword>
<evidence type="ECO:0000256" key="4">
    <source>
        <dbReference type="ARBA" id="ARBA00023002"/>
    </source>
</evidence>
<dbReference type="PROSITE" id="PS00460">
    <property type="entry name" value="GLUTATHIONE_PEROXID_1"/>
    <property type="match status" value="1"/>
</dbReference>
<dbReference type="Proteomes" id="UP001323617">
    <property type="component" value="Unassembled WGS sequence"/>
</dbReference>